<sequence length="142" mass="16162">MSDCCQTLANISQKYASLNKNSGIRELCEREKENYEEIYAELIRKYIEKAGEIANDISGIQIINKFTTNNDVCVYPGGLVNVSLEYLAKLLTFADTAGYEWEVDFVENNNTHFRNLYNCIVKVKCSKEEFVDMAVGKGFRCA</sequence>
<dbReference type="RefSeq" id="WP_015262149.1">
    <property type="nucleotide sequence ID" value="NC_019903.1"/>
</dbReference>
<protein>
    <submittedName>
        <fullName evidence="1">Uncharacterized protein</fullName>
    </submittedName>
</protein>
<keyword evidence="2" id="KW-1185">Reference proteome</keyword>
<evidence type="ECO:0000313" key="2">
    <source>
        <dbReference type="Proteomes" id="UP000010797"/>
    </source>
</evidence>
<dbReference type="HOGENOM" id="CLU_1872095_0_0_9"/>
<dbReference type="KEGG" id="ddl:Desdi_1670"/>
<organism evidence="1 2">
    <name type="scientific">Desulfitobacterium dichloroeliminans (strain LMG P-21439 / DCA1)</name>
    <dbReference type="NCBI Taxonomy" id="871963"/>
    <lineage>
        <taxon>Bacteria</taxon>
        <taxon>Bacillati</taxon>
        <taxon>Bacillota</taxon>
        <taxon>Clostridia</taxon>
        <taxon>Eubacteriales</taxon>
        <taxon>Desulfitobacteriaceae</taxon>
        <taxon>Desulfitobacterium</taxon>
    </lineage>
</organism>
<reference evidence="2" key="1">
    <citation type="submission" date="2012-02" db="EMBL/GenBank/DDBJ databases">
        <title>Complete sequence of Desulfitobacterium dichloroeliminans LMG P-21439.</title>
        <authorList>
            <person name="Lucas S."/>
            <person name="Han J."/>
            <person name="Lapidus A."/>
            <person name="Cheng J.-F."/>
            <person name="Goodwin L."/>
            <person name="Pitluck S."/>
            <person name="Peters L."/>
            <person name="Ovchinnikova G."/>
            <person name="Teshima H."/>
            <person name="Detter J.C."/>
            <person name="Han C."/>
            <person name="Tapia R."/>
            <person name="Land M."/>
            <person name="Hauser L."/>
            <person name="Kyrpides N."/>
            <person name="Ivanova N."/>
            <person name="Pagani I."/>
            <person name="Kruse T."/>
            <person name="de Vos W.M."/>
            <person name="Boon N."/>
            <person name="Smidt H."/>
            <person name="Woyke T."/>
        </authorList>
    </citation>
    <scope>NUCLEOTIDE SEQUENCE [LARGE SCALE GENOMIC DNA]</scope>
    <source>
        <strain evidence="2">LMG P-21439 / DCA1</strain>
    </source>
</reference>
<accession>L0F5Q9</accession>
<proteinExistence type="predicted"/>
<dbReference type="EMBL" id="CP003344">
    <property type="protein sequence ID" value="AGA69159.1"/>
    <property type="molecule type" value="Genomic_DNA"/>
</dbReference>
<dbReference type="STRING" id="871963.Desdi_1670"/>
<gene>
    <name evidence="1" type="ordered locus">Desdi_1670</name>
</gene>
<dbReference type="Proteomes" id="UP000010797">
    <property type="component" value="Chromosome"/>
</dbReference>
<dbReference type="eggNOG" id="ENOG50348BJ">
    <property type="taxonomic scope" value="Bacteria"/>
</dbReference>
<name>L0F5Q9_DESDL</name>
<evidence type="ECO:0000313" key="1">
    <source>
        <dbReference type="EMBL" id="AGA69159.1"/>
    </source>
</evidence>
<dbReference type="AlphaFoldDB" id="L0F5Q9"/>
<dbReference type="OrthoDB" id="1796957at2"/>